<dbReference type="EMBL" id="UINC01063230">
    <property type="protein sequence ID" value="SVB90644.1"/>
    <property type="molecule type" value="Genomic_DNA"/>
</dbReference>
<organism evidence="1">
    <name type="scientific">marine metagenome</name>
    <dbReference type="NCBI Taxonomy" id="408172"/>
    <lineage>
        <taxon>unclassified sequences</taxon>
        <taxon>metagenomes</taxon>
        <taxon>ecological metagenomes</taxon>
    </lineage>
</organism>
<dbReference type="AlphaFoldDB" id="A0A382HTC4"/>
<protein>
    <submittedName>
        <fullName evidence="1">Uncharacterized protein</fullName>
    </submittedName>
</protein>
<accession>A0A382HTC4</accession>
<name>A0A382HTC4_9ZZZZ</name>
<proteinExistence type="predicted"/>
<gene>
    <name evidence="1" type="ORF">METZ01_LOCUS243498</name>
</gene>
<reference evidence="1" key="1">
    <citation type="submission" date="2018-05" db="EMBL/GenBank/DDBJ databases">
        <authorList>
            <person name="Lanie J.A."/>
            <person name="Ng W.-L."/>
            <person name="Kazmierczak K.M."/>
            <person name="Andrzejewski T.M."/>
            <person name="Davidsen T.M."/>
            <person name="Wayne K.J."/>
            <person name="Tettelin H."/>
            <person name="Glass J.I."/>
            <person name="Rusch D."/>
            <person name="Podicherti R."/>
            <person name="Tsui H.-C.T."/>
            <person name="Winkler M.E."/>
        </authorList>
    </citation>
    <scope>NUCLEOTIDE SEQUENCE</scope>
</reference>
<sequence>MDFVIDFIKGSWPVFFCLYAVHQIEILDWLAEKIARILP</sequence>
<evidence type="ECO:0000313" key="1">
    <source>
        <dbReference type="EMBL" id="SVB90644.1"/>
    </source>
</evidence>